<evidence type="ECO:0000259" key="4">
    <source>
        <dbReference type="PROSITE" id="PS51339"/>
    </source>
</evidence>
<dbReference type="SUPFAM" id="SSF52799">
    <property type="entry name" value="(Phosphotyrosine protein) phosphatases II"/>
    <property type="match status" value="1"/>
</dbReference>
<dbReference type="RefSeq" id="XP_056038273.1">
    <property type="nucleotide sequence ID" value="XM_056182504.1"/>
</dbReference>
<dbReference type="PROSITE" id="PS51339">
    <property type="entry name" value="PPASE_MYOTUBULARIN"/>
    <property type="match status" value="1"/>
</dbReference>
<dbReference type="PANTHER" id="PTHR10807:SF128">
    <property type="entry name" value="PHOSPHATIDYLINOSITOL-3,5-BISPHOSPHATE 3-PHOSPHATASE"/>
    <property type="match status" value="1"/>
</dbReference>
<organism evidence="5 6">
    <name type="scientific">Schizosaccharomyces osmophilus</name>
    <dbReference type="NCBI Taxonomy" id="2545709"/>
    <lineage>
        <taxon>Eukaryota</taxon>
        <taxon>Fungi</taxon>
        <taxon>Dikarya</taxon>
        <taxon>Ascomycota</taxon>
        <taxon>Taphrinomycotina</taxon>
        <taxon>Schizosaccharomycetes</taxon>
        <taxon>Schizosaccharomycetales</taxon>
        <taxon>Schizosaccharomycetaceae</taxon>
        <taxon>Schizosaccharomyces</taxon>
    </lineage>
</organism>
<keyword evidence="6" id="KW-1185">Reference proteome</keyword>
<evidence type="ECO:0000256" key="2">
    <source>
        <dbReference type="PIRSR" id="PIRSR630564-1"/>
    </source>
</evidence>
<dbReference type="InterPro" id="IPR048994">
    <property type="entry name" value="PH-GRAM_MTMR6-9"/>
</dbReference>
<comment type="similarity">
    <text evidence="1">Belongs to the protein-tyrosine phosphatase family. Non-receptor class myotubularin subfamily.</text>
</comment>
<feature type="active site" description="Phosphocysteine intermediate" evidence="2">
    <location>
        <position position="342"/>
    </location>
</feature>
<dbReference type="Gene3D" id="2.30.29.30">
    <property type="entry name" value="Pleckstrin-homology domain (PH domain)/Phosphotyrosine-binding domain (PTB)"/>
    <property type="match status" value="1"/>
</dbReference>
<dbReference type="GO" id="GO:0046856">
    <property type="term" value="P:phosphatidylinositol dephosphorylation"/>
    <property type="evidence" value="ECO:0007669"/>
    <property type="project" value="TreeGrafter"/>
</dbReference>
<proteinExistence type="inferred from homology"/>
<dbReference type="GO" id="GO:0005737">
    <property type="term" value="C:cytoplasm"/>
    <property type="evidence" value="ECO:0007669"/>
    <property type="project" value="TreeGrafter"/>
</dbReference>
<dbReference type="SUPFAM" id="SSF50729">
    <property type="entry name" value="PH domain-like"/>
    <property type="match status" value="1"/>
</dbReference>
<dbReference type="PANTHER" id="PTHR10807">
    <property type="entry name" value="MYOTUBULARIN-RELATED"/>
    <property type="match status" value="1"/>
</dbReference>
<accession>A0AAF0AXE0</accession>
<feature type="binding site" evidence="3">
    <location>
        <begin position="278"/>
        <end position="279"/>
    </location>
    <ligand>
        <name>substrate</name>
    </ligand>
</feature>
<reference evidence="5 6" key="1">
    <citation type="journal article" date="2023" name="G3 (Bethesda)">
        <title>A high-quality reference genome for the fission yeast Schizosaccharomyces osmophilus.</title>
        <authorList>
            <person name="Jia G.S."/>
            <person name="Zhang W.C."/>
            <person name="Liang Y."/>
            <person name="Liu X.H."/>
            <person name="Rhind N."/>
            <person name="Pidoux A."/>
            <person name="Brysch-Herzberg M."/>
            <person name="Du L.L."/>
        </authorList>
    </citation>
    <scope>NUCLEOTIDE SEQUENCE [LARGE SCALE GENOMIC DNA]</scope>
    <source>
        <strain evidence="5 6">CBS 15793</strain>
    </source>
</reference>
<protein>
    <submittedName>
        <fullName evidence="5">Phosphatidylinositol-3-phosphatase, myotubularin family</fullName>
    </submittedName>
</protein>
<evidence type="ECO:0000313" key="6">
    <source>
        <dbReference type="Proteomes" id="UP001212411"/>
    </source>
</evidence>
<dbReference type="Pfam" id="PF21098">
    <property type="entry name" value="PH-GRAM_MTMR6-like"/>
    <property type="match status" value="1"/>
</dbReference>
<dbReference type="InterPro" id="IPR011993">
    <property type="entry name" value="PH-like_dom_sf"/>
</dbReference>
<name>A0AAF0AXE0_9SCHI</name>
<feature type="domain" description="Myotubularin phosphatase" evidence="4">
    <location>
        <begin position="120"/>
        <end position="543"/>
    </location>
</feature>
<dbReference type="KEGG" id="som:SOMG_03715"/>
<evidence type="ECO:0000256" key="3">
    <source>
        <dbReference type="PIRSR" id="PIRSR630564-2"/>
    </source>
</evidence>
<dbReference type="GO" id="GO:0004438">
    <property type="term" value="F:phosphatidylinositol-3-phosphate phosphatase activity"/>
    <property type="evidence" value="ECO:0007669"/>
    <property type="project" value="TreeGrafter"/>
</dbReference>
<dbReference type="InterPro" id="IPR030564">
    <property type="entry name" value="Myotubularin"/>
</dbReference>
<dbReference type="GO" id="GO:0016020">
    <property type="term" value="C:membrane"/>
    <property type="evidence" value="ECO:0007669"/>
    <property type="project" value="TreeGrafter"/>
</dbReference>
<dbReference type="InterPro" id="IPR029021">
    <property type="entry name" value="Prot-tyrosine_phosphatase-like"/>
</dbReference>
<dbReference type="SMART" id="SM00404">
    <property type="entry name" value="PTPc_motif"/>
    <property type="match status" value="1"/>
</dbReference>
<evidence type="ECO:0000256" key="1">
    <source>
        <dbReference type="ARBA" id="ARBA00007471"/>
    </source>
</evidence>
<feature type="binding site" evidence="3">
    <location>
        <begin position="342"/>
        <end position="348"/>
    </location>
    <ligand>
        <name>substrate</name>
    </ligand>
</feature>
<dbReference type="InterPro" id="IPR010569">
    <property type="entry name" value="Myotubularin-like_Pase_dom"/>
</dbReference>
<gene>
    <name evidence="5" type="primary">ymr1</name>
    <name evidence="5" type="ORF">SOMG_03715</name>
</gene>
<dbReference type="Pfam" id="PF06602">
    <property type="entry name" value="Myotub-related"/>
    <property type="match status" value="1"/>
</dbReference>
<dbReference type="EMBL" id="CP115612">
    <property type="protein sequence ID" value="WBW74030.1"/>
    <property type="molecule type" value="Genomic_DNA"/>
</dbReference>
<dbReference type="CDD" id="cd17666">
    <property type="entry name" value="PTP-MTM-like_fungal"/>
    <property type="match status" value="1"/>
</dbReference>
<sequence length="583" mass="66709">MENIKVAKVENVKFLNKGNEINGTLHLTAYHSIFSDVEGKREIWTAYSMINFVRLCLNEKTYCIRIQCRDFMFYCLKFQSSTDAMDVYDTLRELTSVTSVNRLYAYHYMPTGGEGKVQSGWDLFHLENEYRRMGVGDSNRAEGAGTNWRLTKINENYLECQSYPQILAVPTNVSDSVIHYGCKYRSKNRFPTLTYLHKNSFSITRASQPLVGLRQNRSAQDEKVVEAIFATSIIPGKENLIVDARPSTNAMANIAVGAGSENMDHYRFAKKIYLGIDNIHVMRESLSKIVNALRNTDISAASPSVEQLNKSNWLKHLTNILQGAVLIIQTVHFQHAHVLVHCSDGWDRTSQLCALPQLCLDPYYRTIQGFMSLIEKDWLAFGHRFAERCCHLPGKRIFSTDNSSPEEQHTTTSVATSTLQYTFCTFRSALSGFAIDHSEKMSSPVFHQFLDCVWQIMRQFPKYFEFNERFLRRLLYHLYSCQYGSFLYNSQRERKQSAVYQQTRSIWDYFMSRKKEFTNLDYEYYDDVLLPNATDLKWWASSFGQPDENMNVGLSEASSTGSPLVSSSSCQSASASASASVPV</sequence>
<dbReference type="GeneID" id="80877193"/>
<evidence type="ECO:0000313" key="5">
    <source>
        <dbReference type="EMBL" id="WBW74030.1"/>
    </source>
</evidence>
<dbReference type="PROSITE" id="PS00383">
    <property type="entry name" value="TYR_PHOSPHATASE_1"/>
    <property type="match status" value="1"/>
</dbReference>
<dbReference type="AlphaFoldDB" id="A0AAF0AXE0"/>
<dbReference type="InterPro" id="IPR003595">
    <property type="entry name" value="Tyr_Pase_cat"/>
</dbReference>
<dbReference type="Proteomes" id="UP001212411">
    <property type="component" value="Chromosome 2"/>
</dbReference>
<dbReference type="InterPro" id="IPR016130">
    <property type="entry name" value="Tyr_Pase_AS"/>
</dbReference>